<dbReference type="UniPathway" id="UPA00647">
    <property type="reaction ID" value="UER00700"/>
</dbReference>
<evidence type="ECO:0000256" key="8">
    <source>
        <dbReference type="ARBA" id="ARBA00023014"/>
    </source>
</evidence>
<dbReference type="PANTHER" id="PTHR43255:SF1">
    <property type="entry name" value="IRON-SULFUR-BINDING OXIDOREDUCTASE FADF-RELATED"/>
    <property type="match status" value="1"/>
</dbReference>
<feature type="domain" description="4Fe-4S ferredoxin-type" evidence="9">
    <location>
        <begin position="10"/>
        <end position="40"/>
    </location>
</feature>
<dbReference type="GO" id="GO:0051912">
    <property type="term" value="F:CoB--CoM heterodisulfide reductase activity"/>
    <property type="evidence" value="ECO:0007669"/>
    <property type="project" value="UniProtKB-EC"/>
</dbReference>
<comment type="pathway">
    <text evidence="1">Cofactor metabolism; coenzyme M-coenzyme B heterodisulfide reduction; coenzyme B and coenzyme M from coenzyme M-coenzyme B heterodisulfide: step 1/1.</text>
</comment>
<dbReference type="RefSeq" id="WP_011032929.1">
    <property type="nucleotide sequence ID" value="NZ_CP009512.1"/>
</dbReference>
<dbReference type="GO" id="GO:0051539">
    <property type="term" value="F:4 iron, 4 sulfur cluster binding"/>
    <property type="evidence" value="ECO:0007669"/>
    <property type="project" value="UniProtKB-KW"/>
</dbReference>
<evidence type="ECO:0000256" key="7">
    <source>
        <dbReference type="ARBA" id="ARBA00023004"/>
    </source>
</evidence>
<dbReference type="KEGG" id="mmj:MSMAS_0320"/>
<dbReference type="SMR" id="A0A0E3LTH2"/>
<organism evidence="10 11">
    <name type="scientific">Methanosarcina mazei S-6</name>
    <dbReference type="NCBI Taxonomy" id="213585"/>
    <lineage>
        <taxon>Archaea</taxon>
        <taxon>Methanobacteriati</taxon>
        <taxon>Methanobacteriota</taxon>
        <taxon>Stenosarchaea group</taxon>
        <taxon>Methanomicrobia</taxon>
        <taxon>Methanosarcinales</taxon>
        <taxon>Methanosarcinaceae</taxon>
        <taxon>Methanosarcina</taxon>
    </lineage>
</organism>
<reference evidence="10 11" key="1">
    <citation type="submission" date="2014-07" db="EMBL/GenBank/DDBJ databases">
        <title>Methanogenic archaea and the global carbon cycle.</title>
        <authorList>
            <person name="Henriksen J.R."/>
            <person name="Luke J."/>
            <person name="Reinhart S."/>
            <person name="Benedict M.N."/>
            <person name="Youngblut N.D."/>
            <person name="Metcalf M.E."/>
            <person name="Whitaker R.J."/>
            <person name="Metcalf W.W."/>
        </authorList>
    </citation>
    <scope>NUCLEOTIDE SEQUENCE [LARGE SCALE GENOMIC DNA]</scope>
    <source>
        <strain evidence="10 11">S-6</strain>
    </source>
</reference>
<evidence type="ECO:0000256" key="6">
    <source>
        <dbReference type="ARBA" id="ARBA00023002"/>
    </source>
</evidence>
<sequence length="161" mass="18120">MSEELLKVLKAAGLDVLSCMHCGTCTGSCPSGRHTGLNTRRIIRDARKNRATVLSDDALWLCTTCYTCQERCPRGIPITDALLELRRLAVRKGFMRPEHRRVSELVLECGHAVPLDEETKKKREELGLDPIPETVQKYPEALEELKALLKTCKFDELAAEK</sequence>
<protein>
    <submittedName>
        <fullName evidence="10">CoB--CoM heterodisulfide reductase subunit C</fullName>
        <ecNumber evidence="10">1.8.98.1</ecNumber>
    </submittedName>
</protein>
<dbReference type="InterPro" id="IPR017680">
    <property type="entry name" value="CoB/CoM_hetero-S_Rdtase_csu"/>
</dbReference>
<dbReference type="Pfam" id="PF13183">
    <property type="entry name" value="Fer4_8"/>
    <property type="match status" value="1"/>
</dbReference>
<dbReference type="PROSITE" id="PS51379">
    <property type="entry name" value="4FE4S_FER_2"/>
    <property type="match status" value="1"/>
</dbReference>
<keyword evidence="8" id="KW-0411">Iron-sulfur</keyword>
<evidence type="ECO:0000256" key="1">
    <source>
        <dbReference type="ARBA" id="ARBA00004808"/>
    </source>
</evidence>
<accession>A0A0E3LTH2</accession>
<dbReference type="STRING" id="213585.MSMAS_0320"/>
<dbReference type="PANTHER" id="PTHR43255">
    <property type="entry name" value="IRON-SULFUR-BINDING OXIDOREDUCTASE FADF-RELATED-RELATED"/>
    <property type="match status" value="1"/>
</dbReference>
<dbReference type="InterPro" id="IPR017896">
    <property type="entry name" value="4Fe4S_Fe-S-bd"/>
</dbReference>
<dbReference type="InterPro" id="IPR009051">
    <property type="entry name" value="Helical_ferredxn"/>
</dbReference>
<name>A0A0E3LTH2_METMZ</name>
<evidence type="ECO:0000313" key="10">
    <source>
        <dbReference type="EMBL" id="AKB63516.1"/>
    </source>
</evidence>
<keyword evidence="5" id="KW-0484">Methanogenesis</keyword>
<evidence type="ECO:0000313" key="11">
    <source>
        <dbReference type="Proteomes" id="UP000033097"/>
    </source>
</evidence>
<dbReference type="PROSITE" id="PS00198">
    <property type="entry name" value="4FE4S_FER_1"/>
    <property type="match status" value="1"/>
</dbReference>
<dbReference type="NCBIfam" id="TIGR03290">
    <property type="entry name" value="CoB_CoM_SS_C"/>
    <property type="match status" value="1"/>
</dbReference>
<dbReference type="GO" id="GO:0015948">
    <property type="term" value="P:methanogenesis"/>
    <property type="evidence" value="ECO:0007669"/>
    <property type="project" value="UniProtKB-KW"/>
</dbReference>
<dbReference type="InterPro" id="IPR051460">
    <property type="entry name" value="HdrC_iron-sulfur_subunit"/>
</dbReference>
<keyword evidence="7" id="KW-0408">Iron</keyword>
<evidence type="ECO:0000256" key="2">
    <source>
        <dbReference type="ARBA" id="ARBA00007097"/>
    </source>
</evidence>
<evidence type="ECO:0000256" key="3">
    <source>
        <dbReference type="ARBA" id="ARBA00022485"/>
    </source>
</evidence>
<dbReference type="Gene3D" id="1.10.1060.10">
    <property type="entry name" value="Alpha-helical ferredoxin"/>
    <property type="match status" value="1"/>
</dbReference>
<dbReference type="Proteomes" id="UP000033097">
    <property type="component" value="Chromosome"/>
</dbReference>
<proteinExistence type="inferred from homology"/>
<dbReference type="AlphaFoldDB" id="A0A0E3LTH2"/>
<dbReference type="InterPro" id="IPR017900">
    <property type="entry name" value="4Fe4S_Fe_S_CS"/>
</dbReference>
<dbReference type="GeneID" id="24849930"/>
<dbReference type="EC" id="1.8.98.1" evidence="10"/>
<gene>
    <name evidence="10" type="ORF">MSMAS_0320</name>
</gene>
<dbReference type="EMBL" id="CP009512">
    <property type="protein sequence ID" value="AKB63516.1"/>
    <property type="molecule type" value="Genomic_DNA"/>
</dbReference>
<dbReference type="PATRIC" id="fig|213585.10.peg.390"/>
<dbReference type="GO" id="GO:0046872">
    <property type="term" value="F:metal ion binding"/>
    <property type="evidence" value="ECO:0007669"/>
    <property type="project" value="UniProtKB-KW"/>
</dbReference>
<evidence type="ECO:0000259" key="9">
    <source>
        <dbReference type="PROSITE" id="PS51379"/>
    </source>
</evidence>
<keyword evidence="6 10" id="KW-0560">Oxidoreductase</keyword>
<comment type="similarity">
    <text evidence="2">Belongs to the HdrC family.</text>
</comment>
<dbReference type="SUPFAM" id="SSF46548">
    <property type="entry name" value="alpha-helical ferredoxin"/>
    <property type="match status" value="1"/>
</dbReference>
<evidence type="ECO:0000256" key="5">
    <source>
        <dbReference type="ARBA" id="ARBA00022994"/>
    </source>
</evidence>
<dbReference type="HOGENOM" id="CLU_121273_0_0_2"/>
<evidence type="ECO:0000256" key="4">
    <source>
        <dbReference type="ARBA" id="ARBA00022723"/>
    </source>
</evidence>
<keyword evidence="3" id="KW-0004">4Fe-4S</keyword>
<keyword evidence="4" id="KW-0479">Metal-binding</keyword>
<dbReference type="GO" id="GO:0005886">
    <property type="term" value="C:plasma membrane"/>
    <property type="evidence" value="ECO:0007669"/>
    <property type="project" value="TreeGrafter"/>
</dbReference>